<evidence type="ECO:0000259" key="1">
    <source>
        <dbReference type="Pfam" id="PF20150"/>
    </source>
</evidence>
<dbReference type="PANTHER" id="PTHR35910:SF6">
    <property type="entry name" value="2EXR DOMAIN-CONTAINING PROTEIN"/>
    <property type="match status" value="1"/>
</dbReference>
<keyword evidence="3" id="KW-1185">Reference proteome</keyword>
<reference evidence="2 3" key="1">
    <citation type="submission" date="2023-01" db="EMBL/GenBank/DDBJ databases">
        <title>Analysis of 21 Apiospora genomes using comparative genomics revels a genus with tremendous synthesis potential of carbohydrate active enzymes and secondary metabolites.</title>
        <authorList>
            <person name="Sorensen T."/>
        </authorList>
    </citation>
    <scope>NUCLEOTIDE SEQUENCE [LARGE SCALE GENOMIC DNA]</scope>
    <source>
        <strain evidence="2 3">CBS 135458</strain>
    </source>
</reference>
<organism evidence="2 3">
    <name type="scientific">Apiospora phragmitis</name>
    <dbReference type="NCBI Taxonomy" id="2905665"/>
    <lineage>
        <taxon>Eukaryota</taxon>
        <taxon>Fungi</taxon>
        <taxon>Dikarya</taxon>
        <taxon>Ascomycota</taxon>
        <taxon>Pezizomycotina</taxon>
        <taxon>Sordariomycetes</taxon>
        <taxon>Xylariomycetidae</taxon>
        <taxon>Amphisphaeriales</taxon>
        <taxon>Apiosporaceae</taxon>
        <taxon>Apiospora</taxon>
    </lineage>
</organism>
<accession>A0ABR1U952</accession>
<dbReference type="Proteomes" id="UP001480595">
    <property type="component" value="Unassembled WGS sequence"/>
</dbReference>
<dbReference type="GeneID" id="92094159"/>
<dbReference type="EMBL" id="JAQQWL010000010">
    <property type="protein sequence ID" value="KAK8054620.1"/>
    <property type="molecule type" value="Genomic_DNA"/>
</dbReference>
<comment type="caution">
    <text evidence="2">The sequence shown here is derived from an EMBL/GenBank/DDBJ whole genome shotgun (WGS) entry which is preliminary data.</text>
</comment>
<feature type="domain" description="2EXR" evidence="1">
    <location>
        <begin position="272"/>
        <end position="345"/>
    </location>
</feature>
<name>A0ABR1U952_9PEZI</name>
<dbReference type="RefSeq" id="XP_066713266.1">
    <property type="nucleotide sequence ID" value="XM_066861096.1"/>
</dbReference>
<sequence>MDHPIDGPWELPSVRGMLSQADEFTPFLRLPAEIRCKIWQAAFPPNIFPASSYEASRIWNGTGIGIGFKGPIAPLPATARVNQEAHAETLRVYPKISSTPSWQISGFINYEVDTMGFSCYHSSCNARKLPAAVLQNLQRITIVPRCWIHGCKPEREDFKTLENFLRYVAAKYFPSLRHEPLHPPSLLSDVRWTWIAVYADHQPLGWVGLEIKILIIQEHEADLYGDGEDHSEHQTFLDYMGLCILRDTWQAMTLTMEDSTEPAAESQVAPTFHPFPRLPLEIRRQIWQATWLPDRVNLWLLRTPSPQNNWYWRRFWKRRLPATAHVNRESRSETMRKYYKIPNSPFLEFNARINELDALLFEPYPRCATDYPEDILHKFKRLYITVHESAPECLYGKGRFSDRPGYETLDNFLRYVVWRYFSSLQEIEVAVSPTPHFDHMNPEIVRSLRPLFIRTRDERGLEFSPVITQRCGRRLWHSTKIRFVGKCEAAGRDDAEDAWDHRGPRGALKYLTLCLWHVFRPNDFLLRDPEVQRLVNHLSVQFDASSRAPPTHREPRVNHESRHETLRKYSRIPTFPYRWPLTTWPCDARDVVNYEIDTVCFRCCALQRVAASQYSAVLLQKLQRIDIALPCWVVYYSLRPGHKTFDNFLRYVVAAYFPSLRELTAELDPKVPDHDAEFKPYLRLPHELRLKIWRATWEPEVIGPYDLTTCSRYKYEPIIELDYKLPITSQVNHESREETLRKYERVPNSSTYIFRAFMNPEIDRHSVDCMYKLLCPSMTRAHFLRTEQMILETTEVANDPFYDAYPSPEAIGYKTLGNFLFYAKKKYFATLRELHIDVPQKFLDTSEIREDMRHSYRPMLFRSKDKGGVHIEPVAKDDYCHGFRIRFLGQSNVALLGDGEPAEQHEPWLFFLSGKVSGTHSAQSLG</sequence>
<evidence type="ECO:0000313" key="2">
    <source>
        <dbReference type="EMBL" id="KAK8054620.1"/>
    </source>
</evidence>
<evidence type="ECO:0000313" key="3">
    <source>
        <dbReference type="Proteomes" id="UP001480595"/>
    </source>
</evidence>
<gene>
    <name evidence="2" type="ORF">PG994_009687</name>
</gene>
<feature type="domain" description="2EXR" evidence="1">
    <location>
        <begin position="24"/>
        <end position="114"/>
    </location>
</feature>
<protein>
    <recommendedName>
        <fullName evidence="1">2EXR domain-containing protein</fullName>
    </recommendedName>
</protein>
<proteinExistence type="predicted"/>
<feature type="domain" description="2EXR" evidence="1">
    <location>
        <begin position="678"/>
        <end position="763"/>
    </location>
</feature>
<dbReference type="InterPro" id="IPR045518">
    <property type="entry name" value="2EXR"/>
</dbReference>
<dbReference type="Pfam" id="PF20150">
    <property type="entry name" value="2EXR"/>
    <property type="match status" value="3"/>
</dbReference>
<dbReference type="PANTHER" id="PTHR35910">
    <property type="entry name" value="2EXR DOMAIN-CONTAINING PROTEIN"/>
    <property type="match status" value="1"/>
</dbReference>